<keyword evidence="3" id="KW-1185">Reference proteome</keyword>
<sequence>MATKNLISIAFTQEEVTAINEALTAIENVIKDKVINLTPEQRQLYGKLGDKTDNWIKKAKQYMEQKPELVPFYLNKLEFDKDYASREAIVPMLNRINSIHESLDDTAKLVSTDIYNAAIAYYRNIKLISQQDVPGTSSIYKDLASQFPGRGTEVPEENKPSSGTSNTNTNG</sequence>
<evidence type="ECO:0000313" key="2">
    <source>
        <dbReference type="EMBL" id="CAL2106006.1"/>
    </source>
</evidence>
<comment type="caution">
    <text evidence="2">The sequence shown here is derived from an EMBL/GenBank/DDBJ whole genome shotgun (WGS) entry which is preliminary data.</text>
</comment>
<feature type="compositionally biased region" description="Polar residues" evidence="1">
    <location>
        <begin position="160"/>
        <end position="171"/>
    </location>
</feature>
<reference evidence="2 3" key="1">
    <citation type="submission" date="2024-05" db="EMBL/GenBank/DDBJ databases">
        <authorList>
            <person name="Duchaud E."/>
        </authorList>
    </citation>
    <scope>NUCLEOTIDE SEQUENCE [LARGE SCALE GENOMIC DNA]</scope>
    <source>
        <strain evidence="2">Ena-SAMPLE-TAB-13-05-2024-13:56:06:370-140305</strain>
    </source>
</reference>
<dbReference type="RefSeq" id="WP_348737823.1">
    <property type="nucleotide sequence ID" value="NZ_CAXJRC010000011.1"/>
</dbReference>
<gene>
    <name evidence="2" type="ORF">T190115A13A_10162</name>
</gene>
<proteinExistence type="predicted"/>
<organism evidence="2 3">
    <name type="scientific">Tenacibaculum vairaonense</name>
    <dbReference type="NCBI Taxonomy" id="3137860"/>
    <lineage>
        <taxon>Bacteria</taxon>
        <taxon>Pseudomonadati</taxon>
        <taxon>Bacteroidota</taxon>
        <taxon>Flavobacteriia</taxon>
        <taxon>Flavobacteriales</taxon>
        <taxon>Flavobacteriaceae</taxon>
        <taxon>Tenacibaculum</taxon>
    </lineage>
</organism>
<feature type="region of interest" description="Disordered" evidence="1">
    <location>
        <begin position="141"/>
        <end position="171"/>
    </location>
</feature>
<evidence type="ECO:0000313" key="3">
    <source>
        <dbReference type="Proteomes" id="UP001497602"/>
    </source>
</evidence>
<dbReference type="EMBL" id="CAXJRC010000011">
    <property type="protein sequence ID" value="CAL2106006.1"/>
    <property type="molecule type" value="Genomic_DNA"/>
</dbReference>
<name>A0ABP1F885_9FLAO</name>
<evidence type="ECO:0000256" key="1">
    <source>
        <dbReference type="SAM" id="MobiDB-lite"/>
    </source>
</evidence>
<protein>
    <submittedName>
        <fullName evidence="2">Uncharacterized protein</fullName>
    </submittedName>
</protein>
<dbReference type="Proteomes" id="UP001497602">
    <property type="component" value="Unassembled WGS sequence"/>
</dbReference>
<accession>A0ABP1F885</accession>